<dbReference type="PANTHER" id="PTHR48109">
    <property type="entry name" value="DIHYDROOROTATE DEHYDROGENASE (QUINONE), MITOCHONDRIAL-RELATED"/>
    <property type="match status" value="1"/>
</dbReference>
<gene>
    <name evidence="14" type="ORF">BT63DRAFT_423543</name>
</gene>
<evidence type="ECO:0000256" key="5">
    <source>
        <dbReference type="ARBA" id="ARBA00012791"/>
    </source>
</evidence>
<evidence type="ECO:0000313" key="14">
    <source>
        <dbReference type="EMBL" id="KAF2671336.1"/>
    </source>
</evidence>
<evidence type="ECO:0000256" key="11">
    <source>
        <dbReference type="ARBA" id="ARBA00031623"/>
    </source>
</evidence>
<dbReference type="InterPro" id="IPR005720">
    <property type="entry name" value="Dihydroorotate_DH_cat"/>
</dbReference>
<protein>
    <recommendedName>
        <fullName evidence="6">Dihydroorotate dehydrogenase (quinone), mitochondrial</fullName>
        <ecNumber evidence="5">1.3.5.2</ecNumber>
    </recommendedName>
    <alternativeName>
        <fullName evidence="11">Dihydroorotate oxidase</fullName>
    </alternativeName>
</protein>
<accession>A0A6A6UI17</accession>
<evidence type="ECO:0000313" key="15">
    <source>
        <dbReference type="Proteomes" id="UP000799302"/>
    </source>
</evidence>
<evidence type="ECO:0000259" key="13">
    <source>
        <dbReference type="Pfam" id="PF01180"/>
    </source>
</evidence>
<comment type="similarity">
    <text evidence="4">Belongs to the dihydroorotate dehydrogenase family. Type 2 subfamily.</text>
</comment>
<keyword evidence="15" id="KW-1185">Reference proteome</keyword>
<evidence type="ECO:0000256" key="4">
    <source>
        <dbReference type="ARBA" id="ARBA00005359"/>
    </source>
</evidence>
<dbReference type="GO" id="GO:0106430">
    <property type="term" value="F:dihydroorotate dehydrogenase (quinone) activity"/>
    <property type="evidence" value="ECO:0007669"/>
    <property type="project" value="UniProtKB-EC"/>
</dbReference>
<dbReference type="GO" id="GO:0005743">
    <property type="term" value="C:mitochondrial inner membrane"/>
    <property type="evidence" value="ECO:0007669"/>
    <property type="project" value="TreeGrafter"/>
</dbReference>
<evidence type="ECO:0000256" key="7">
    <source>
        <dbReference type="ARBA" id="ARBA00022630"/>
    </source>
</evidence>
<dbReference type="UniPathway" id="UPA00070">
    <property type="reaction ID" value="UER00946"/>
</dbReference>
<sequence length="473" mass="50545">MRNTLASSPARLISQSRPAIRSQSVTIPLRIAQRRQASTAANLPSNRIRNFIYGSTLLVVASTGYVYITDTRASIHRYIIPPLARAIWPDAEDAHHATIKLLKELYALGANPRERGIPSGSSSSLVEIFGEPLANRIGISGGLDKNAEVPDALFALGPSIVEVGGVTPHPQGGNPRPRVFRIPGEQAIINRYGLNSDGAEVVAMRLRQRVREFAYAHGLGIDEEAEQYVLNGGANVPPGSLSKGRLLAVQIAKNKITPDDNLEAVVNDHVYCVEQLGKYADILVVNVSSPNTPGLRALQSKDPLTKILSATVKAAKSVPRKNKPAVMVKVSPDEDSKEQIRGICDAVWISGVDGVIVGNTTMLRPEPLLHGIGIPANEAVILREQGGFSGPHLFERTIHLIKTYKSILELGPPEGVKGEGLQQKVIFASGGITNGQQALEAVKAGASIAMVYTALTYGGVGTISRIKGEMESS</sequence>
<dbReference type="Proteomes" id="UP000799302">
    <property type="component" value="Unassembled WGS sequence"/>
</dbReference>
<dbReference type="Gene3D" id="3.20.20.70">
    <property type="entry name" value="Aldolase class I"/>
    <property type="match status" value="1"/>
</dbReference>
<dbReference type="SUPFAM" id="SSF51395">
    <property type="entry name" value="FMN-linked oxidoreductases"/>
    <property type="match status" value="1"/>
</dbReference>
<dbReference type="NCBIfam" id="TIGR01036">
    <property type="entry name" value="pyrD_sub2"/>
    <property type="match status" value="1"/>
</dbReference>
<dbReference type="InterPro" id="IPR005719">
    <property type="entry name" value="Dihydroorotate_DH_2"/>
</dbReference>
<dbReference type="OrthoDB" id="14784at2759"/>
<evidence type="ECO:0000256" key="12">
    <source>
        <dbReference type="ARBA" id="ARBA00048639"/>
    </source>
</evidence>
<comment type="catalytic activity">
    <reaction evidence="12">
        <text>(S)-dihydroorotate + a quinone = orotate + a quinol</text>
        <dbReference type="Rhea" id="RHEA:30187"/>
        <dbReference type="ChEBI" id="CHEBI:24646"/>
        <dbReference type="ChEBI" id="CHEBI:30839"/>
        <dbReference type="ChEBI" id="CHEBI:30864"/>
        <dbReference type="ChEBI" id="CHEBI:132124"/>
        <dbReference type="EC" id="1.3.5.2"/>
    </reaction>
</comment>
<comment type="pathway">
    <text evidence="3">Pyrimidine metabolism; UMP biosynthesis via de novo pathway; orotate from (S)-dihydroorotate (quinone route): step 1/1.</text>
</comment>
<proteinExistence type="inferred from homology"/>
<dbReference type="EC" id="1.3.5.2" evidence="5"/>
<dbReference type="GO" id="GO:0044205">
    <property type="term" value="P:'de novo' UMP biosynthetic process"/>
    <property type="evidence" value="ECO:0007669"/>
    <property type="project" value="UniProtKB-UniPathway"/>
</dbReference>
<dbReference type="InterPro" id="IPR001295">
    <property type="entry name" value="Dihydroorotate_DH_CS"/>
</dbReference>
<dbReference type="InterPro" id="IPR013785">
    <property type="entry name" value="Aldolase_TIM"/>
</dbReference>
<evidence type="ECO:0000256" key="8">
    <source>
        <dbReference type="ARBA" id="ARBA00022643"/>
    </source>
</evidence>
<dbReference type="PANTHER" id="PTHR48109:SF4">
    <property type="entry name" value="DIHYDROOROTATE DEHYDROGENASE (QUINONE), MITOCHONDRIAL"/>
    <property type="match status" value="1"/>
</dbReference>
<dbReference type="InterPro" id="IPR050074">
    <property type="entry name" value="DHO_dehydrogenase"/>
</dbReference>
<keyword evidence="7" id="KW-0285">Flavoprotein</keyword>
<evidence type="ECO:0000256" key="9">
    <source>
        <dbReference type="ARBA" id="ARBA00023002"/>
    </source>
</evidence>
<keyword evidence="9" id="KW-0560">Oxidoreductase</keyword>
<comment type="subcellular location">
    <subcellularLocation>
        <location evidence="2">Membrane</location>
    </subcellularLocation>
</comment>
<dbReference type="PROSITE" id="PS00911">
    <property type="entry name" value="DHODEHASE_1"/>
    <property type="match status" value="1"/>
</dbReference>
<name>A0A6A6UI17_9PEZI</name>
<dbReference type="EMBL" id="MU004233">
    <property type="protein sequence ID" value="KAF2671336.1"/>
    <property type="molecule type" value="Genomic_DNA"/>
</dbReference>
<evidence type="ECO:0000256" key="10">
    <source>
        <dbReference type="ARBA" id="ARBA00023136"/>
    </source>
</evidence>
<organism evidence="14 15">
    <name type="scientific">Microthyrium microscopicum</name>
    <dbReference type="NCBI Taxonomy" id="703497"/>
    <lineage>
        <taxon>Eukaryota</taxon>
        <taxon>Fungi</taxon>
        <taxon>Dikarya</taxon>
        <taxon>Ascomycota</taxon>
        <taxon>Pezizomycotina</taxon>
        <taxon>Dothideomycetes</taxon>
        <taxon>Dothideomycetes incertae sedis</taxon>
        <taxon>Microthyriales</taxon>
        <taxon>Microthyriaceae</taxon>
        <taxon>Microthyrium</taxon>
    </lineage>
</organism>
<dbReference type="FunFam" id="3.20.20.70:FF:000242">
    <property type="entry name" value="Dihydroorotate reductase PyrE"/>
    <property type="match status" value="1"/>
</dbReference>
<feature type="domain" description="Dihydroorotate dehydrogenase catalytic" evidence="13">
    <location>
        <begin position="126"/>
        <end position="472"/>
    </location>
</feature>
<dbReference type="CDD" id="cd04738">
    <property type="entry name" value="DHOD_2_like"/>
    <property type="match status" value="1"/>
</dbReference>
<comment type="cofactor">
    <cofactor evidence="1">
        <name>FMN</name>
        <dbReference type="ChEBI" id="CHEBI:58210"/>
    </cofactor>
</comment>
<reference evidence="14" key="1">
    <citation type="journal article" date="2020" name="Stud. Mycol.">
        <title>101 Dothideomycetes genomes: a test case for predicting lifestyles and emergence of pathogens.</title>
        <authorList>
            <person name="Haridas S."/>
            <person name="Albert R."/>
            <person name="Binder M."/>
            <person name="Bloem J."/>
            <person name="Labutti K."/>
            <person name="Salamov A."/>
            <person name="Andreopoulos B."/>
            <person name="Baker S."/>
            <person name="Barry K."/>
            <person name="Bills G."/>
            <person name="Bluhm B."/>
            <person name="Cannon C."/>
            <person name="Castanera R."/>
            <person name="Culley D."/>
            <person name="Daum C."/>
            <person name="Ezra D."/>
            <person name="Gonzalez J."/>
            <person name="Henrissat B."/>
            <person name="Kuo A."/>
            <person name="Liang C."/>
            <person name="Lipzen A."/>
            <person name="Lutzoni F."/>
            <person name="Magnuson J."/>
            <person name="Mondo S."/>
            <person name="Nolan M."/>
            <person name="Ohm R."/>
            <person name="Pangilinan J."/>
            <person name="Park H.-J."/>
            <person name="Ramirez L."/>
            <person name="Alfaro M."/>
            <person name="Sun H."/>
            <person name="Tritt A."/>
            <person name="Yoshinaga Y."/>
            <person name="Zwiers L.-H."/>
            <person name="Turgeon B."/>
            <person name="Goodwin S."/>
            <person name="Spatafora J."/>
            <person name="Crous P."/>
            <person name="Grigoriev I."/>
        </authorList>
    </citation>
    <scope>NUCLEOTIDE SEQUENCE</scope>
    <source>
        <strain evidence="14">CBS 115976</strain>
    </source>
</reference>
<evidence type="ECO:0000256" key="2">
    <source>
        <dbReference type="ARBA" id="ARBA00004370"/>
    </source>
</evidence>
<evidence type="ECO:0000256" key="3">
    <source>
        <dbReference type="ARBA" id="ARBA00005161"/>
    </source>
</evidence>
<evidence type="ECO:0000256" key="6">
    <source>
        <dbReference type="ARBA" id="ARBA00017599"/>
    </source>
</evidence>
<dbReference type="Pfam" id="PF01180">
    <property type="entry name" value="DHO_dh"/>
    <property type="match status" value="1"/>
</dbReference>
<evidence type="ECO:0000256" key="1">
    <source>
        <dbReference type="ARBA" id="ARBA00001917"/>
    </source>
</evidence>
<keyword evidence="10" id="KW-0472">Membrane</keyword>
<dbReference type="GO" id="GO:0006207">
    <property type="term" value="P:'de novo' pyrimidine nucleobase biosynthetic process"/>
    <property type="evidence" value="ECO:0007669"/>
    <property type="project" value="InterPro"/>
</dbReference>
<dbReference type="AlphaFoldDB" id="A0A6A6UI17"/>
<keyword evidence="8" id="KW-0288">FMN</keyword>